<dbReference type="AlphaFoldDB" id="A0A6N8KYN3"/>
<evidence type="ECO:0000313" key="2">
    <source>
        <dbReference type="EMBL" id="MVZ61934.1"/>
    </source>
</evidence>
<keyword evidence="1" id="KW-0732">Signal</keyword>
<organism evidence="2 3">
    <name type="scientific">Sphingobacterium humi</name>
    <dbReference type="NCBI Taxonomy" id="1796905"/>
    <lineage>
        <taxon>Bacteria</taxon>
        <taxon>Pseudomonadati</taxon>
        <taxon>Bacteroidota</taxon>
        <taxon>Sphingobacteriia</taxon>
        <taxon>Sphingobacteriales</taxon>
        <taxon>Sphingobacteriaceae</taxon>
        <taxon>Sphingobacterium</taxon>
    </lineage>
</organism>
<evidence type="ECO:0000256" key="1">
    <source>
        <dbReference type="SAM" id="SignalP"/>
    </source>
</evidence>
<dbReference type="PROSITE" id="PS51257">
    <property type="entry name" value="PROKAR_LIPOPROTEIN"/>
    <property type="match status" value="1"/>
</dbReference>
<keyword evidence="3" id="KW-1185">Reference proteome</keyword>
<evidence type="ECO:0000313" key="3">
    <source>
        <dbReference type="Proteomes" id="UP000435036"/>
    </source>
</evidence>
<feature type="chain" id="PRO_5026939862" evidence="1">
    <location>
        <begin position="22"/>
        <end position="216"/>
    </location>
</feature>
<sequence>MKKVATYVVLASSLLGFGACNQSNSSGTSGADSTGTAAASDVQLNQLTNDPNAAAIRLYFTTKELSQTDSSIIYEARSLYKDDTVGLKVEVMKVIDAGIATDGTPDEDLGFKQGSFKFSSMGPATFKLLNALNELYKLNVGGPVSDKEIVPLTFSSNKEKVELSKSTSYNFKFFFNQAAGDAAEYFGVLDTYKKSFELTEKDSTNRAGFLHALTGK</sequence>
<feature type="signal peptide" evidence="1">
    <location>
        <begin position="1"/>
        <end position="21"/>
    </location>
</feature>
<dbReference type="Proteomes" id="UP000435036">
    <property type="component" value="Unassembled WGS sequence"/>
</dbReference>
<dbReference type="EMBL" id="WSQA01000005">
    <property type="protein sequence ID" value="MVZ61934.1"/>
    <property type="molecule type" value="Genomic_DNA"/>
</dbReference>
<dbReference type="OrthoDB" id="2989979at2"/>
<comment type="caution">
    <text evidence="2">The sequence shown here is derived from an EMBL/GenBank/DDBJ whole genome shotgun (WGS) entry which is preliminary data.</text>
</comment>
<gene>
    <name evidence="2" type="ORF">GQF63_07885</name>
</gene>
<dbReference type="RefSeq" id="WP_160368684.1">
    <property type="nucleotide sequence ID" value="NZ_WSQA01000005.1"/>
</dbReference>
<reference evidence="2 3" key="1">
    <citation type="submission" date="2019-12" db="EMBL/GenBank/DDBJ databases">
        <authorList>
            <person name="Dong K."/>
        </authorList>
    </citation>
    <scope>NUCLEOTIDE SEQUENCE [LARGE SCALE GENOMIC DNA]</scope>
    <source>
        <strain evidence="2 3">JCM 31225</strain>
    </source>
</reference>
<protein>
    <submittedName>
        <fullName evidence="2">Uncharacterized protein</fullName>
    </submittedName>
</protein>
<accession>A0A6N8KYN3</accession>
<proteinExistence type="predicted"/>
<name>A0A6N8KYN3_9SPHI</name>